<protein>
    <recommendedName>
        <fullName evidence="1">Ig-like domain-containing protein</fullName>
    </recommendedName>
</protein>
<evidence type="ECO:0000259" key="1">
    <source>
        <dbReference type="Pfam" id="PF16392"/>
    </source>
</evidence>
<sequence length="83" mass="9242">DVLVLEVENHSDSDFQLKNMSGYSFFGTTDTIAIPQHQITQIGVKTGTRVEKVSLEFEVQNALVQPGKYATIVLSSDEIDIRE</sequence>
<dbReference type="InterPro" id="IPR032165">
    <property type="entry name" value="DUF5001"/>
</dbReference>
<organism evidence="2">
    <name type="scientific">marine sediment metagenome</name>
    <dbReference type="NCBI Taxonomy" id="412755"/>
    <lineage>
        <taxon>unclassified sequences</taxon>
        <taxon>metagenomes</taxon>
        <taxon>ecological metagenomes</taxon>
    </lineage>
</organism>
<accession>X0YCU0</accession>
<dbReference type="Pfam" id="PF16392">
    <property type="entry name" value="DUF5001"/>
    <property type="match status" value="1"/>
</dbReference>
<evidence type="ECO:0000313" key="2">
    <source>
        <dbReference type="EMBL" id="GAG53679.1"/>
    </source>
</evidence>
<dbReference type="EMBL" id="BART01008336">
    <property type="protein sequence ID" value="GAG53679.1"/>
    <property type="molecule type" value="Genomic_DNA"/>
</dbReference>
<proteinExistence type="predicted"/>
<comment type="caution">
    <text evidence="2">The sequence shown here is derived from an EMBL/GenBank/DDBJ whole genome shotgun (WGS) entry which is preliminary data.</text>
</comment>
<name>X0YCU0_9ZZZZ</name>
<gene>
    <name evidence="2" type="ORF">S01H4_18778</name>
</gene>
<feature type="non-terminal residue" evidence="2">
    <location>
        <position position="1"/>
    </location>
</feature>
<reference evidence="2" key="1">
    <citation type="journal article" date="2014" name="Front. Microbiol.">
        <title>High frequency of phylogenetically diverse reductive dehalogenase-homologous genes in deep subseafloor sedimentary metagenomes.</title>
        <authorList>
            <person name="Kawai M."/>
            <person name="Futagami T."/>
            <person name="Toyoda A."/>
            <person name="Takaki Y."/>
            <person name="Nishi S."/>
            <person name="Hori S."/>
            <person name="Arai W."/>
            <person name="Tsubouchi T."/>
            <person name="Morono Y."/>
            <person name="Uchiyama I."/>
            <person name="Ito T."/>
            <person name="Fujiyama A."/>
            <person name="Inagaki F."/>
            <person name="Takami H."/>
        </authorList>
    </citation>
    <scope>NUCLEOTIDE SEQUENCE</scope>
    <source>
        <strain evidence="2">Expedition CK06-06</strain>
    </source>
</reference>
<dbReference type="AlphaFoldDB" id="X0YCU0"/>
<feature type="domain" description="Ig-like" evidence="1">
    <location>
        <begin position="2"/>
        <end position="74"/>
    </location>
</feature>